<dbReference type="EMBL" id="LAQI01000121">
    <property type="protein sequence ID" value="KKY18765.1"/>
    <property type="molecule type" value="Genomic_DNA"/>
</dbReference>
<keyword evidence="2 6" id="KW-0547">Nucleotide-binding</keyword>
<dbReference type="AlphaFoldDB" id="A0A0G2GPL8"/>
<dbReference type="InterPro" id="IPR008271">
    <property type="entry name" value="Ser/Thr_kinase_AS"/>
</dbReference>
<keyword evidence="1 7" id="KW-0723">Serine/threonine-protein kinase</keyword>
<comment type="similarity">
    <text evidence="7">Belongs to the protein kinase superfamily.</text>
</comment>
<evidence type="ECO:0000259" key="8">
    <source>
        <dbReference type="PROSITE" id="PS50011"/>
    </source>
</evidence>
<dbReference type="GO" id="GO:0004707">
    <property type="term" value="F:MAP kinase activity"/>
    <property type="evidence" value="ECO:0007669"/>
    <property type="project" value="UniProtKB-EC"/>
</dbReference>
<evidence type="ECO:0000256" key="7">
    <source>
        <dbReference type="RuleBase" id="RU000304"/>
    </source>
</evidence>
<sequence>MDDYLGSGTSGEVKRIYSPQLRQVIAVKSVRLPTKRGTKEEALIMREAKIHRPLNHPNILPCFHYDVRATPTGGNKAEEPRILSLDLELMTDDVHDLVVSGAAAGTDLLHLADALLRQMLQALDHLATTARLVHRDVKPANMLYRRLDDDFVFKLADFGVAKPCKAPPPTA</sequence>
<proteinExistence type="inferred from homology"/>
<gene>
    <name evidence="9" type="ORF">UCDDS831_g05788</name>
</gene>
<keyword evidence="3 6" id="KW-0067">ATP-binding</keyword>
<dbReference type="InterPro" id="IPR011009">
    <property type="entry name" value="Kinase-like_dom_sf"/>
</dbReference>
<dbReference type="PROSITE" id="PS00107">
    <property type="entry name" value="PROTEIN_KINASE_ATP"/>
    <property type="match status" value="1"/>
</dbReference>
<dbReference type="Gene3D" id="1.10.510.10">
    <property type="entry name" value="Transferase(Phosphotransferase) domain 1"/>
    <property type="match status" value="1"/>
</dbReference>
<keyword evidence="9" id="KW-0418">Kinase</keyword>
<organism evidence="9 10">
    <name type="scientific">Diplodia seriata</name>
    <dbReference type="NCBI Taxonomy" id="420778"/>
    <lineage>
        <taxon>Eukaryota</taxon>
        <taxon>Fungi</taxon>
        <taxon>Dikarya</taxon>
        <taxon>Ascomycota</taxon>
        <taxon>Pezizomycotina</taxon>
        <taxon>Dothideomycetes</taxon>
        <taxon>Dothideomycetes incertae sedis</taxon>
        <taxon>Botryosphaeriales</taxon>
        <taxon>Botryosphaeriaceae</taxon>
        <taxon>Diplodia</taxon>
    </lineage>
</organism>
<evidence type="ECO:0000256" key="5">
    <source>
        <dbReference type="ARBA" id="ARBA00048130"/>
    </source>
</evidence>
<evidence type="ECO:0000256" key="1">
    <source>
        <dbReference type="ARBA" id="ARBA00022527"/>
    </source>
</evidence>
<dbReference type="PANTHER" id="PTHR24055">
    <property type="entry name" value="MITOGEN-ACTIVATED PROTEIN KINASE"/>
    <property type="match status" value="1"/>
</dbReference>
<dbReference type="PROSITE" id="PS50011">
    <property type="entry name" value="PROTEIN_KINASE_DOM"/>
    <property type="match status" value="1"/>
</dbReference>
<evidence type="ECO:0000256" key="2">
    <source>
        <dbReference type="ARBA" id="ARBA00022741"/>
    </source>
</evidence>
<name>A0A0G2GPL8_9PEZI</name>
<comment type="caution">
    <text evidence="9">The sequence shown here is derived from an EMBL/GenBank/DDBJ whole genome shotgun (WGS) entry which is preliminary data.</text>
</comment>
<feature type="domain" description="Protein kinase" evidence="8">
    <location>
        <begin position="1"/>
        <end position="171"/>
    </location>
</feature>
<dbReference type="PROSITE" id="PS00108">
    <property type="entry name" value="PROTEIN_KINASE_ST"/>
    <property type="match status" value="1"/>
</dbReference>
<protein>
    <submittedName>
        <fullName evidence="9">Putative calcium calmodulin-dependent protein kinase</fullName>
    </submittedName>
</protein>
<dbReference type="SUPFAM" id="SSF56112">
    <property type="entry name" value="Protein kinase-like (PK-like)"/>
    <property type="match status" value="1"/>
</dbReference>
<dbReference type="Pfam" id="PF00069">
    <property type="entry name" value="Pkinase"/>
    <property type="match status" value="1"/>
</dbReference>
<evidence type="ECO:0000256" key="6">
    <source>
        <dbReference type="PROSITE-ProRule" id="PRU10141"/>
    </source>
</evidence>
<feature type="binding site" evidence="6">
    <location>
        <position position="28"/>
    </location>
    <ligand>
        <name>ATP</name>
        <dbReference type="ChEBI" id="CHEBI:30616"/>
    </ligand>
</feature>
<evidence type="ECO:0000256" key="4">
    <source>
        <dbReference type="ARBA" id="ARBA00047919"/>
    </source>
</evidence>
<dbReference type="SMART" id="SM00220">
    <property type="entry name" value="S_TKc"/>
    <property type="match status" value="1"/>
</dbReference>
<dbReference type="InterPro" id="IPR000719">
    <property type="entry name" value="Prot_kinase_dom"/>
</dbReference>
<evidence type="ECO:0000256" key="3">
    <source>
        <dbReference type="ARBA" id="ARBA00022840"/>
    </source>
</evidence>
<evidence type="ECO:0000313" key="9">
    <source>
        <dbReference type="EMBL" id="KKY18765.1"/>
    </source>
</evidence>
<dbReference type="Proteomes" id="UP000034182">
    <property type="component" value="Unassembled WGS sequence"/>
</dbReference>
<dbReference type="GO" id="GO:0005524">
    <property type="term" value="F:ATP binding"/>
    <property type="evidence" value="ECO:0007669"/>
    <property type="project" value="UniProtKB-UniRule"/>
</dbReference>
<accession>A0A0G2GPL8</accession>
<keyword evidence="9" id="KW-0808">Transferase</keyword>
<reference evidence="9 10" key="1">
    <citation type="submission" date="2015-03" db="EMBL/GenBank/DDBJ databases">
        <authorList>
            <person name="Morales-Cruz A."/>
            <person name="Amrine K.C."/>
            <person name="Cantu D."/>
        </authorList>
    </citation>
    <scope>NUCLEOTIDE SEQUENCE [LARGE SCALE GENOMIC DNA]</scope>
    <source>
        <strain evidence="9">DS831</strain>
    </source>
</reference>
<evidence type="ECO:0000313" key="10">
    <source>
        <dbReference type="Proteomes" id="UP000034182"/>
    </source>
</evidence>
<dbReference type="InterPro" id="IPR017441">
    <property type="entry name" value="Protein_kinase_ATP_BS"/>
</dbReference>
<dbReference type="InterPro" id="IPR050117">
    <property type="entry name" value="MAPK"/>
</dbReference>
<reference evidence="9 10" key="2">
    <citation type="submission" date="2015-05" db="EMBL/GenBank/DDBJ databases">
        <title>Distinctive expansion of gene families associated with plant cell wall degradation and secondary metabolism in the genomes of grapevine trunk pathogens.</title>
        <authorList>
            <person name="Lawrence D.P."/>
            <person name="Travadon R."/>
            <person name="Rolshausen P.E."/>
            <person name="Baumgartner K."/>
        </authorList>
    </citation>
    <scope>NUCLEOTIDE SEQUENCE [LARGE SCALE GENOMIC DNA]</scope>
    <source>
        <strain evidence="9">DS831</strain>
    </source>
</reference>
<comment type="catalytic activity">
    <reaction evidence="4">
        <text>L-threonyl-[protein] + ATP = O-phospho-L-threonyl-[protein] + ADP + H(+)</text>
        <dbReference type="Rhea" id="RHEA:46608"/>
        <dbReference type="Rhea" id="RHEA-COMP:11060"/>
        <dbReference type="Rhea" id="RHEA-COMP:11605"/>
        <dbReference type="ChEBI" id="CHEBI:15378"/>
        <dbReference type="ChEBI" id="CHEBI:30013"/>
        <dbReference type="ChEBI" id="CHEBI:30616"/>
        <dbReference type="ChEBI" id="CHEBI:61977"/>
        <dbReference type="ChEBI" id="CHEBI:456216"/>
        <dbReference type="EC" id="2.7.11.24"/>
    </reaction>
    <physiologicalReaction direction="left-to-right" evidence="4">
        <dbReference type="Rhea" id="RHEA:46609"/>
    </physiologicalReaction>
</comment>
<comment type="catalytic activity">
    <reaction evidence="5">
        <text>L-seryl-[protein] + ATP = O-phospho-L-seryl-[protein] + ADP + H(+)</text>
        <dbReference type="Rhea" id="RHEA:17989"/>
        <dbReference type="Rhea" id="RHEA-COMP:9863"/>
        <dbReference type="Rhea" id="RHEA-COMP:11604"/>
        <dbReference type="ChEBI" id="CHEBI:15378"/>
        <dbReference type="ChEBI" id="CHEBI:29999"/>
        <dbReference type="ChEBI" id="CHEBI:30616"/>
        <dbReference type="ChEBI" id="CHEBI:83421"/>
        <dbReference type="ChEBI" id="CHEBI:456216"/>
        <dbReference type="EC" id="2.7.11.24"/>
    </reaction>
    <physiologicalReaction direction="left-to-right" evidence="5">
        <dbReference type="Rhea" id="RHEA:17990"/>
    </physiologicalReaction>
</comment>